<dbReference type="Proteomes" id="UP000616151">
    <property type="component" value="Unassembled WGS sequence"/>
</dbReference>
<gene>
    <name evidence="1" type="ORF">JHL16_00410</name>
</gene>
<name>A0ACC5QWQ7_9HYPH</name>
<keyword evidence="2" id="KW-1185">Reference proteome</keyword>
<keyword evidence="1" id="KW-0560">Oxidoreductase</keyword>
<proteinExistence type="predicted"/>
<reference evidence="1" key="1">
    <citation type="submission" date="2021-01" db="EMBL/GenBank/DDBJ databases">
        <authorList>
            <person name="Sun Q."/>
        </authorList>
    </citation>
    <scope>NUCLEOTIDE SEQUENCE</scope>
    <source>
        <strain evidence="1">YIM B02566</strain>
    </source>
</reference>
<dbReference type="EMBL" id="JAENHL010000003">
    <property type="protein sequence ID" value="MBK1864799.1"/>
    <property type="molecule type" value="Genomic_DNA"/>
</dbReference>
<keyword evidence="1" id="KW-0503">Monooxygenase</keyword>
<evidence type="ECO:0000313" key="1">
    <source>
        <dbReference type="EMBL" id="MBK1864799.1"/>
    </source>
</evidence>
<evidence type="ECO:0000313" key="2">
    <source>
        <dbReference type="Proteomes" id="UP000616151"/>
    </source>
</evidence>
<accession>A0ACC5QWQ7</accession>
<organism evidence="1 2">
    <name type="scientific">Taklimakanibacter albus</name>
    <dbReference type="NCBI Taxonomy" id="2800327"/>
    <lineage>
        <taxon>Bacteria</taxon>
        <taxon>Pseudomonadati</taxon>
        <taxon>Pseudomonadota</taxon>
        <taxon>Alphaproteobacteria</taxon>
        <taxon>Hyphomicrobiales</taxon>
        <taxon>Aestuariivirgaceae</taxon>
        <taxon>Taklimakanibacter</taxon>
    </lineage>
</organism>
<comment type="caution">
    <text evidence="1">The sequence shown here is derived from an EMBL/GenBank/DDBJ whole genome shotgun (WGS) entry which is preliminary data.</text>
</comment>
<sequence>MDKADILIAGAALNGLAAAVALAGPKARTPLDILILDQADPTKFSRDTFDGRASAITASSRRMLEALGVWEAIALHAEPMRDIIVTDAKLGAETRPALLHFGEEDHGGAASAFMVENRHLYGALLDAALASPHVRLKTGTRIASYTFGPGLARVTTETGEDAKASLLVAADGRASPARKAAGIATYGWAYDQTGIVTTVAHERPHHGRAEEHFLPSGPFAILPLPQNRSSLVWTERSGEAQRIMALDDAGFLAELSRRFGGHLGEISIAGPRHAYPLSMQIAQSFTAERLALIGDAAHVIHPIAGLGFNLGLRDVAALAESVAEAVKLGLDPGSDAVLETYARWRRFDTAMTAVATDGLTRLFSNDNTALRAIRGMGLRAAGSLGALKGFFMREAAGETGRLPKLLQGEAV</sequence>
<protein>
    <submittedName>
        <fullName evidence="1">FAD-dependent monooxygenase</fullName>
    </submittedName>
</protein>